<sequence>MSELAEKVSTESEKIYPELIHAGHSLDNNPFYVLGSSPCEGLEALTDRYEDAIDDHLINEREALRLYQLLSSSLPRLAAEVSWLPGVEADEAQRAVKARWATPPSEWPPLAAVNFRFAMLAGAGETVTSSDLKSIIQLWATVESESVTEIINRQRDASGFPLVNRDQVESELSRCIQAHADALFALLSKDEKALPGVLSEALESAQKTSATSTFINCLVALYQRWVQRPLDRLADEIDDKLPALRKLLDEELEDEREIDADEYRVIEEALIEKLRDWAECSKPLRLSSYRKGLDEPRSAAVVGSYLNNALALNSYAPASALNIANAAYEMTQLMPRLQAKAEEVVGILQEVRDLNALEESEPDFCHWAGTLEEESDKLEWNLVKHQSRSLAPGLENNFFQELIELLQRAGDEETMRGAWVRISEVVAKLKKPELIIYAVHQLVEIEKHYPFEGVSGKRLKARWNHVLWIEIQAGIETSMLRGMKGDFSRWVEKGYERFRDDEEKRRYLETQQQAMENMPDDALVSILGWGFAIVVLILFIFLATL</sequence>
<keyword evidence="1" id="KW-0812">Transmembrane</keyword>
<evidence type="ECO:0000313" key="3">
    <source>
        <dbReference type="Proteomes" id="UP000217771"/>
    </source>
</evidence>
<name>A0A2A2F4C8_9GAMM</name>
<protein>
    <submittedName>
        <fullName evidence="2">Uncharacterized protein</fullName>
    </submittedName>
</protein>
<evidence type="ECO:0000313" key="2">
    <source>
        <dbReference type="EMBL" id="PAU79479.1"/>
    </source>
</evidence>
<keyword evidence="1" id="KW-1133">Transmembrane helix</keyword>
<dbReference type="EMBL" id="NSKB01000001">
    <property type="protein sequence ID" value="PAU79479.1"/>
    <property type="molecule type" value="Genomic_DNA"/>
</dbReference>
<accession>A0A2A2F4C8</accession>
<gene>
    <name evidence="2" type="ORF">CK498_03705</name>
</gene>
<dbReference type="OrthoDB" id="3479at2"/>
<feature type="transmembrane region" description="Helical" evidence="1">
    <location>
        <begin position="522"/>
        <end position="543"/>
    </location>
</feature>
<dbReference type="RefSeq" id="WP_095619489.1">
    <property type="nucleotide sequence ID" value="NZ_NSKB01000001.1"/>
</dbReference>
<proteinExistence type="predicted"/>
<dbReference type="Proteomes" id="UP000217771">
    <property type="component" value="Unassembled WGS sequence"/>
</dbReference>
<organism evidence="2 3">
    <name type="scientific">Halomonas salipaludis</name>
    <dbReference type="NCBI Taxonomy" id="2032625"/>
    <lineage>
        <taxon>Bacteria</taxon>
        <taxon>Pseudomonadati</taxon>
        <taxon>Pseudomonadota</taxon>
        <taxon>Gammaproteobacteria</taxon>
        <taxon>Oceanospirillales</taxon>
        <taxon>Halomonadaceae</taxon>
        <taxon>Halomonas</taxon>
    </lineage>
</organism>
<reference evidence="2 3" key="1">
    <citation type="submission" date="2017-08" db="EMBL/GenBank/DDBJ databases">
        <title>Halomonas alkalisoli sp. nov., isolated from saline alkaline soil.</title>
        <authorList>
            <person name="Wang D."/>
            <person name="Zhang G."/>
        </authorList>
    </citation>
    <scope>NUCLEOTIDE SEQUENCE [LARGE SCALE GENOMIC DNA]</scope>
    <source>
        <strain evidence="2 3">WRN001</strain>
    </source>
</reference>
<evidence type="ECO:0000256" key="1">
    <source>
        <dbReference type="SAM" id="Phobius"/>
    </source>
</evidence>
<keyword evidence="1" id="KW-0472">Membrane</keyword>
<comment type="caution">
    <text evidence="2">The sequence shown here is derived from an EMBL/GenBank/DDBJ whole genome shotgun (WGS) entry which is preliminary data.</text>
</comment>
<keyword evidence="3" id="KW-1185">Reference proteome</keyword>
<dbReference type="AlphaFoldDB" id="A0A2A2F4C8"/>